<evidence type="ECO:0000313" key="2">
    <source>
        <dbReference type="Proteomes" id="UP000035681"/>
    </source>
</evidence>
<evidence type="ECO:0000313" key="3">
    <source>
        <dbReference type="WBParaSite" id="TCONS_00010191.p1"/>
    </source>
</evidence>
<feature type="region of interest" description="Disordered" evidence="1">
    <location>
        <begin position="242"/>
        <end position="266"/>
    </location>
</feature>
<feature type="region of interest" description="Disordered" evidence="1">
    <location>
        <begin position="156"/>
        <end position="175"/>
    </location>
</feature>
<sequence length="266" mass="30906">LCLIMPDLMESKYSYESDMHLPSDDNVLDCEEDYSLDNYIKSGIDNNHQNMPTSEENIYMEKMKILKETYCTVLASNYSLKNRVYHVKKQINYLRRLKRVLCNYLSSLSDKFQEGYLEIDDNDVECIGLDEIIGNVVKDCKIAAALSNRKRKNVHNEMLKKKQDDSVSEMTNDETDQTVNEYVKEEYYNKPMSVAKGESQRNLINSKETMYSNMNVGEHMKSEVNCEPPEKKVAIDYQSNHNDTSISDIESSVDHFSDFLKDEDVE</sequence>
<accession>A0AAF5DE70</accession>
<evidence type="ECO:0000256" key="1">
    <source>
        <dbReference type="SAM" id="MobiDB-lite"/>
    </source>
</evidence>
<dbReference type="AlphaFoldDB" id="A0AAF5DE70"/>
<keyword evidence="2" id="KW-1185">Reference proteome</keyword>
<name>A0AAF5DE70_STRER</name>
<organism evidence="2 3">
    <name type="scientific">Strongyloides stercoralis</name>
    <name type="common">Threadworm</name>
    <dbReference type="NCBI Taxonomy" id="6248"/>
    <lineage>
        <taxon>Eukaryota</taxon>
        <taxon>Metazoa</taxon>
        <taxon>Ecdysozoa</taxon>
        <taxon>Nematoda</taxon>
        <taxon>Chromadorea</taxon>
        <taxon>Rhabditida</taxon>
        <taxon>Tylenchina</taxon>
        <taxon>Panagrolaimomorpha</taxon>
        <taxon>Strongyloidoidea</taxon>
        <taxon>Strongyloididae</taxon>
        <taxon>Strongyloides</taxon>
    </lineage>
</organism>
<proteinExistence type="predicted"/>
<protein>
    <submittedName>
        <fullName evidence="3">Uncharacterized protein</fullName>
    </submittedName>
</protein>
<feature type="compositionally biased region" description="Basic and acidic residues" evidence="1">
    <location>
        <begin position="156"/>
        <end position="165"/>
    </location>
</feature>
<feature type="compositionally biased region" description="Basic and acidic residues" evidence="1">
    <location>
        <begin position="252"/>
        <end position="266"/>
    </location>
</feature>
<reference evidence="3" key="1">
    <citation type="submission" date="2024-02" db="UniProtKB">
        <authorList>
            <consortium name="WormBaseParasite"/>
        </authorList>
    </citation>
    <scope>IDENTIFICATION</scope>
</reference>
<dbReference type="WBParaSite" id="TCONS_00010191.p1">
    <property type="protein sequence ID" value="TCONS_00010191.p1"/>
    <property type="gene ID" value="XLOC_007893"/>
</dbReference>
<dbReference type="Proteomes" id="UP000035681">
    <property type="component" value="Unplaced"/>
</dbReference>